<comment type="similarity">
    <text evidence="2">Belongs to the ADIPOR family.</text>
</comment>
<feature type="binding site" evidence="6">
    <location>
        <position position="351"/>
    </location>
    <ligand>
        <name>Zn(2+)</name>
        <dbReference type="ChEBI" id="CHEBI:29105"/>
    </ligand>
</feature>
<protein>
    <submittedName>
        <fullName evidence="8">ADIPOR-like receptor SPBC12C2.09c</fullName>
    </submittedName>
</protein>
<evidence type="ECO:0000256" key="6">
    <source>
        <dbReference type="PIRSR" id="PIRSR604254-1"/>
    </source>
</evidence>
<feature type="binding site" evidence="6">
    <location>
        <position position="355"/>
    </location>
    <ligand>
        <name>Zn(2+)</name>
        <dbReference type="ChEBI" id="CHEBI:29105"/>
    </ligand>
</feature>
<dbReference type="GO" id="GO:0016020">
    <property type="term" value="C:membrane"/>
    <property type="evidence" value="ECO:0007669"/>
    <property type="project" value="UniProtKB-SubCell"/>
</dbReference>
<keyword evidence="4 7" id="KW-1133">Transmembrane helix</keyword>
<feature type="transmembrane region" description="Helical" evidence="7">
    <location>
        <begin position="187"/>
        <end position="207"/>
    </location>
</feature>
<dbReference type="OMA" id="HSQPCPD"/>
<dbReference type="PANTHER" id="PTHR20855:SF52">
    <property type="entry name" value="ADIPONECTIN RECEPTOR PROTEIN"/>
    <property type="match status" value="1"/>
</dbReference>
<reference evidence="9" key="1">
    <citation type="journal article" date="2019" name="Nat. Commun.">
        <title>Expansion of phycobilisome linker gene families in mesophilic red algae.</title>
        <authorList>
            <person name="Lee J."/>
            <person name="Kim D."/>
            <person name="Bhattacharya D."/>
            <person name="Yoon H.S."/>
        </authorList>
    </citation>
    <scope>NUCLEOTIDE SEQUENCE [LARGE SCALE GENOMIC DNA]</scope>
    <source>
        <strain evidence="9">CCMP 1328</strain>
    </source>
</reference>
<dbReference type="InterPro" id="IPR004254">
    <property type="entry name" value="AdipoR/HlyIII-related"/>
</dbReference>
<dbReference type="EMBL" id="VRMN01000009">
    <property type="protein sequence ID" value="KAA8492397.1"/>
    <property type="molecule type" value="Genomic_DNA"/>
</dbReference>
<keyword evidence="6" id="KW-0862">Zinc</keyword>
<dbReference type="Pfam" id="PF03006">
    <property type="entry name" value="HlyIII"/>
    <property type="match status" value="1"/>
</dbReference>
<dbReference type="AlphaFoldDB" id="A0A5J4YPQ9"/>
<evidence type="ECO:0000256" key="7">
    <source>
        <dbReference type="SAM" id="Phobius"/>
    </source>
</evidence>
<organism evidence="8 9">
    <name type="scientific">Porphyridium purpureum</name>
    <name type="common">Red alga</name>
    <name type="synonym">Porphyridium cruentum</name>
    <dbReference type="NCBI Taxonomy" id="35688"/>
    <lineage>
        <taxon>Eukaryota</taxon>
        <taxon>Rhodophyta</taxon>
        <taxon>Bangiophyceae</taxon>
        <taxon>Porphyridiales</taxon>
        <taxon>Porphyridiaceae</taxon>
        <taxon>Porphyridium</taxon>
    </lineage>
</organism>
<evidence type="ECO:0000313" key="9">
    <source>
        <dbReference type="Proteomes" id="UP000324585"/>
    </source>
</evidence>
<evidence type="ECO:0000256" key="1">
    <source>
        <dbReference type="ARBA" id="ARBA00004141"/>
    </source>
</evidence>
<feature type="transmembrane region" description="Helical" evidence="7">
    <location>
        <begin position="308"/>
        <end position="331"/>
    </location>
</feature>
<evidence type="ECO:0000256" key="3">
    <source>
        <dbReference type="ARBA" id="ARBA00022692"/>
    </source>
</evidence>
<dbReference type="OrthoDB" id="529367at2759"/>
<gene>
    <name evidence="8" type="ORF">FVE85_7904</name>
</gene>
<feature type="transmembrane region" description="Helical" evidence="7">
    <location>
        <begin position="157"/>
        <end position="175"/>
    </location>
</feature>
<keyword evidence="9" id="KW-1185">Reference proteome</keyword>
<evidence type="ECO:0000313" key="8">
    <source>
        <dbReference type="EMBL" id="KAA8492397.1"/>
    </source>
</evidence>
<dbReference type="Proteomes" id="UP000324585">
    <property type="component" value="Unassembled WGS sequence"/>
</dbReference>
<proteinExistence type="inferred from homology"/>
<sequence>MTVSSSSVRRRRRAAVRGWRWSALSCRTMNDAPLFVAAPVAQDGSGGLGCARCVGSARFGRRACGVGVGLQRPDIWLGSVTFQRVRRPAFVLECASSSESQQYSEKRQQQQPYIVPAHEAQEWALRRNILAGYRQPNRTWQRVLASLFEVHNESANIWTHLIASVAFFALSAWLYKVRLAHCEQLHRVLVSAYSSAVGITFGISSFYHTFRDNSEIAYKRLRALDFQSILFLITASYVPALAMAYAKLPFLRNLYLGIVAVLYPSIAFVVELSRRKDWSKVRNTLFCVNTLWGVIPTLHTLFAQVPYASFFVMSQWRMWACYALGFFFYASKIPERFSVFKGKACLVGHSHFIWHLLTMAGAAAHFYFLQKYCLMLAV</sequence>
<keyword evidence="3 7" id="KW-0812">Transmembrane</keyword>
<feature type="transmembrane region" description="Helical" evidence="7">
    <location>
        <begin position="254"/>
        <end position="272"/>
    </location>
</feature>
<feature type="transmembrane region" description="Helical" evidence="7">
    <location>
        <begin position="352"/>
        <end position="369"/>
    </location>
</feature>
<name>A0A5J4YPQ9_PORPP</name>
<feature type="binding site" evidence="6">
    <location>
        <position position="208"/>
    </location>
    <ligand>
        <name>Zn(2+)</name>
        <dbReference type="ChEBI" id="CHEBI:29105"/>
    </ligand>
</feature>
<accession>A0A5J4YPQ9</accession>
<dbReference type="GO" id="GO:0046872">
    <property type="term" value="F:metal ion binding"/>
    <property type="evidence" value="ECO:0007669"/>
    <property type="project" value="UniProtKB-KW"/>
</dbReference>
<comment type="subcellular location">
    <subcellularLocation>
        <location evidence="1">Membrane</location>
        <topology evidence="1">Multi-pass membrane protein</topology>
    </subcellularLocation>
</comment>
<dbReference type="GO" id="GO:0038023">
    <property type="term" value="F:signaling receptor activity"/>
    <property type="evidence" value="ECO:0007669"/>
    <property type="project" value="TreeGrafter"/>
</dbReference>
<comment type="caution">
    <text evidence="8">The sequence shown here is derived from an EMBL/GenBank/DDBJ whole genome shotgun (WGS) entry which is preliminary data.</text>
</comment>
<keyword evidence="5 7" id="KW-0472">Membrane</keyword>
<keyword evidence="6" id="KW-0479">Metal-binding</keyword>
<evidence type="ECO:0000256" key="5">
    <source>
        <dbReference type="ARBA" id="ARBA00023136"/>
    </source>
</evidence>
<feature type="transmembrane region" description="Helical" evidence="7">
    <location>
        <begin position="284"/>
        <end position="302"/>
    </location>
</feature>
<feature type="transmembrane region" description="Helical" evidence="7">
    <location>
        <begin position="228"/>
        <end position="248"/>
    </location>
</feature>
<keyword evidence="8" id="KW-0675">Receptor</keyword>
<evidence type="ECO:0000256" key="4">
    <source>
        <dbReference type="ARBA" id="ARBA00022989"/>
    </source>
</evidence>
<evidence type="ECO:0000256" key="2">
    <source>
        <dbReference type="ARBA" id="ARBA00007018"/>
    </source>
</evidence>
<dbReference type="PANTHER" id="PTHR20855">
    <property type="entry name" value="ADIPOR/PROGESTIN RECEPTOR-RELATED"/>
    <property type="match status" value="1"/>
</dbReference>